<evidence type="ECO:0000313" key="7">
    <source>
        <dbReference type="EMBL" id="KTD51228.1"/>
    </source>
</evidence>
<comment type="catalytic activity">
    <reaction evidence="1">
        <text>ATP + protein L-histidine = ADP + protein N-phospho-L-histidine.</text>
        <dbReference type="EC" id="2.7.13.3"/>
    </reaction>
</comment>
<name>A0A378KVK2_9GAMM</name>
<dbReference type="PRINTS" id="PR00344">
    <property type="entry name" value="BCTRLSENSOR"/>
</dbReference>
<dbReference type="SUPFAM" id="SSF55785">
    <property type="entry name" value="PYP-like sensor domain (PAS domain)"/>
    <property type="match status" value="1"/>
</dbReference>
<dbReference type="InterPro" id="IPR003594">
    <property type="entry name" value="HATPase_dom"/>
</dbReference>
<dbReference type="InterPro" id="IPR035965">
    <property type="entry name" value="PAS-like_dom_sf"/>
</dbReference>
<evidence type="ECO:0000256" key="3">
    <source>
        <dbReference type="ARBA" id="ARBA00022553"/>
    </source>
</evidence>
<keyword evidence="9" id="KW-1185">Reference proteome</keyword>
<dbReference type="AlphaFoldDB" id="A0A378KVK2"/>
<dbReference type="EMBL" id="UGOW01000001">
    <property type="protein sequence ID" value="STY17527.1"/>
    <property type="molecule type" value="Genomic_DNA"/>
</dbReference>
<dbReference type="CDD" id="cd00130">
    <property type="entry name" value="PAS"/>
    <property type="match status" value="1"/>
</dbReference>
<dbReference type="PROSITE" id="PS50109">
    <property type="entry name" value="HIS_KIN"/>
    <property type="match status" value="1"/>
</dbReference>
<dbReference type="InterPro" id="IPR000014">
    <property type="entry name" value="PAS"/>
</dbReference>
<dbReference type="Proteomes" id="UP000054639">
    <property type="component" value="Unassembled WGS sequence"/>
</dbReference>
<organism evidence="8 10">
    <name type="scientific">Legionella quateirensis</name>
    <dbReference type="NCBI Taxonomy" id="45072"/>
    <lineage>
        <taxon>Bacteria</taxon>
        <taxon>Pseudomonadati</taxon>
        <taxon>Pseudomonadota</taxon>
        <taxon>Gammaproteobacteria</taxon>
        <taxon>Legionellales</taxon>
        <taxon>Legionellaceae</taxon>
        <taxon>Legionella</taxon>
    </lineage>
</organism>
<reference evidence="7 9" key="1">
    <citation type="submission" date="2015-11" db="EMBL/GenBank/DDBJ databases">
        <title>Genomic analysis of 38 Legionella species identifies large and diverse effector repertoires.</title>
        <authorList>
            <person name="Burstein D."/>
            <person name="Amaro F."/>
            <person name="Zusman T."/>
            <person name="Lifshitz Z."/>
            <person name="Cohen O."/>
            <person name="Gilbert J.A."/>
            <person name="Pupko T."/>
            <person name="Shuman H.A."/>
            <person name="Segal G."/>
        </authorList>
    </citation>
    <scope>NUCLEOTIDE SEQUENCE [LARGE SCALE GENOMIC DNA]</scope>
    <source>
        <strain evidence="7 9">ATCC 49507</strain>
    </source>
</reference>
<sequence length="476" mass="54241">MEFHKLLLRQLEKVSVSVDKKPETDEQWLAFLKRINNSYNEADQERYMHERSMEISSREMMSLNMKLENAQNIAKLGYWTYDGIADHVIWSKELFFLFNLNPLDKAPTYNEFIELVHKKDRYELVNKIETALSDRIDYECDVRVRNPDGEYRWYKIAGRCREGEKQLEGIVMDIHNDKIAEEKIQELNNQISSTARRAGMAEVAAIILHNIGNILNSSNVSITLIKNRLNQQYKQKLLKVLEMLLQHENDLVAYLVNDEKGKLIPQYLVSLSKLILEDYKKNQLEVDNLINDLRHISQIVDMQKSVSGTSSLIEKVYLPEIIDIALNMSMNTPMTESIEIVKEFEECPLIDTDKSKLLQIVVNIIQNARDALLHSTSTHAKEIVITIKKIDAEFVQLSIKDNGVGINPDNLDRIFSFGFTTKINGHGFGLHSAALSAKEMGGSLLAESSGEGEGAQFILSLPTITSCRGYKGGSNE</sequence>
<dbReference type="Pfam" id="PF08447">
    <property type="entry name" value="PAS_3"/>
    <property type="match status" value="1"/>
</dbReference>
<gene>
    <name evidence="8" type="primary">fixL</name>
    <name evidence="7" type="ORF">Lqua_1455</name>
    <name evidence="8" type="ORF">NCTC12376_01335</name>
</gene>
<protein>
    <recommendedName>
        <fullName evidence="2">histidine kinase</fullName>
        <ecNumber evidence="2">2.7.13.3</ecNumber>
    </recommendedName>
</protein>
<keyword evidence="4 8" id="KW-0808">Transferase</keyword>
<dbReference type="InterPro" id="IPR052162">
    <property type="entry name" value="Sensor_kinase/Photoreceptor"/>
</dbReference>
<dbReference type="PANTHER" id="PTHR43304">
    <property type="entry name" value="PHYTOCHROME-LIKE PROTEIN CPH1"/>
    <property type="match status" value="1"/>
</dbReference>
<evidence type="ECO:0000256" key="2">
    <source>
        <dbReference type="ARBA" id="ARBA00012438"/>
    </source>
</evidence>
<dbReference type="SMART" id="SM00387">
    <property type="entry name" value="HATPase_c"/>
    <property type="match status" value="1"/>
</dbReference>
<dbReference type="GO" id="GO:0004673">
    <property type="term" value="F:protein histidine kinase activity"/>
    <property type="evidence" value="ECO:0007669"/>
    <property type="project" value="UniProtKB-EC"/>
</dbReference>
<dbReference type="Pfam" id="PF02518">
    <property type="entry name" value="HATPase_c"/>
    <property type="match status" value="1"/>
</dbReference>
<proteinExistence type="predicted"/>
<evidence type="ECO:0000256" key="1">
    <source>
        <dbReference type="ARBA" id="ARBA00000085"/>
    </source>
</evidence>
<dbReference type="PANTHER" id="PTHR43304:SF1">
    <property type="entry name" value="PAC DOMAIN-CONTAINING PROTEIN"/>
    <property type="match status" value="1"/>
</dbReference>
<dbReference type="Proteomes" id="UP000254230">
    <property type="component" value="Unassembled WGS sequence"/>
</dbReference>
<dbReference type="InterPro" id="IPR036890">
    <property type="entry name" value="HATPase_C_sf"/>
</dbReference>
<evidence type="ECO:0000313" key="10">
    <source>
        <dbReference type="Proteomes" id="UP000254230"/>
    </source>
</evidence>
<evidence type="ECO:0000256" key="5">
    <source>
        <dbReference type="ARBA" id="ARBA00022777"/>
    </source>
</evidence>
<accession>A0A378KVK2</accession>
<keyword evidence="3" id="KW-0597">Phosphoprotein</keyword>
<reference evidence="8 10" key="2">
    <citation type="submission" date="2018-06" db="EMBL/GenBank/DDBJ databases">
        <authorList>
            <consortium name="Pathogen Informatics"/>
            <person name="Doyle S."/>
        </authorList>
    </citation>
    <scope>NUCLEOTIDE SEQUENCE [LARGE SCALE GENOMIC DNA]</scope>
    <source>
        <strain evidence="8 10">NCTC12376</strain>
    </source>
</reference>
<dbReference type="EC" id="2.7.13.3" evidence="2"/>
<dbReference type="SUPFAM" id="SSF55874">
    <property type="entry name" value="ATPase domain of HSP90 chaperone/DNA topoisomerase II/histidine kinase"/>
    <property type="match status" value="1"/>
</dbReference>
<evidence type="ECO:0000256" key="4">
    <source>
        <dbReference type="ARBA" id="ARBA00022679"/>
    </source>
</evidence>
<dbReference type="EMBL" id="LNYR01000012">
    <property type="protein sequence ID" value="KTD51228.1"/>
    <property type="molecule type" value="Genomic_DNA"/>
</dbReference>
<dbReference type="STRING" id="45072.Lqua_1455"/>
<feature type="domain" description="Histidine kinase" evidence="6">
    <location>
        <begin position="285"/>
        <end position="465"/>
    </location>
</feature>
<keyword evidence="5 8" id="KW-0418">Kinase</keyword>
<dbReference type="OrthoDB" id="149796at2"/>
<dbReference type="InterPro" id="IPR013655">
    <property type="entry name" value="PAS_fold_3"/>
</dbReference>
<dbReference type="RefSeq" id="WP_058473613.1">
    <property type="nucleotide sequence ID" value="NZ_CAAAIL010000003.1"/>
</dbReference>
<dbReference type="Gene3D" id="3.30.565.10">
    <property type="entry name" value="Histidine kinase-like ATPase, C-terminal domain"/>
    <property type="match status" value="1"/>
</dbReference>
<evidence type="ECO:0000313" key="9">
    <source>
        <dbReference type="Proteomes" id="UP000054639"/>
    </source>
</evidence>
<dbReference type="InterPro" id="IPR004358">
    <property type="entry name" value="Sig_transdc_His_kin-like_C"/>
</dbReference>
<dbReference type="Gene3D" id="3.30.450.20">
    <property type="entry name" value="PAS domain"/>
    <property type="match status" value="1"/>
</dbReference>
<dbReference type="InterPro" id="IPR005467">
    <property type="entry name" value="His_kinase_dom"/>
</dbReference>
<evidence type="ECO:0000259" key="6">
    <source>
        <dbReference type="PROSITE" id="PS50109"/>
    </source>
</evidence>
<evidence type="ECO:0000313" key="8">
    <source>
        <dbReference type="EMBL" id="STY17527.1"/>
    </source>
</evidence>